<evidence type="ECO:0000256" key="3">
    <source>
        <dbReference type="ARBA" id="ARBA00023274"/>
    </source>
</evidence>
<accession>A0A0B5W5N7</accession>
<dbReference type="PANTHER" id="PTHR11655:SF14">
    <property type="entry name" value="LARGE RIBOSOMAL SUBUNIT PROTEIN UL6M"/>
    <property type="match status" value="1"/>
</dbReference>
<dbReference type="PRINTS" id="PR00059">
    <property type="entry name" value="RIBOSOMALL6"/>
</dbReference>
<name>A0A0B5W5N7_9FLOR</name>
<feature type="domain" description="Large ribosomal subunit protein uL6 alpha-beta" evidence="5">
    <location>
        <begin position="91"/>
        <end position="164"/>
    </location>
</feature>
<evidence type="ECO:0000313" key="6">
    <source>
        <dbReference type="EMBL" id="AJH65916.1"/>
    </source>
</evidence>
<dbReference type="Gene3D" id="3.90.930.12">
    <property type="entry name" value="Ribosomal protein L6, alpha-beta domain"/>
    <property type="match status" value="2"/>
</dbReference>
<organism evidence="6">
    <name type="scientific">Vertebrata lanosa</name>
    <dbReference type="NCBI Taxonomy" id="1261582"/>
    <lineage>
        <taxon>Eukaryota</taxon>
        <taxon>Rhodophyta</taxon>
        <taxon>Florideophyceae</taxon>
        <taxon>Rhodymeniophycidae</taxon>
        <taxon>Ceramiales</taxon>
        <taxon>Rhodomelaceae</taxon>
        <taxon>Polysiphonioideae</taxon>
        <taxon>Vertebrata</taxon>
    </lineage>
</organism>
<keyword evidence="6" id="KW-0934">Plastid</keyword>
<dbReference type="InterPro" id="IPR000702">
    <property type="entry name" value="Ribosomal_uL6-like"/>
</dbReference>
<proteinExistence type="inferred from homology"/>
<dbReference type="AlphaFoldDB" id="A0A0B5W5N7"/>
<dbReference type="HAMAP" id="MF_01365_B">
    <property type="entry name" value="Ribosomal_uL6_B"/>
    <property type="match status" value="1"/>
</dbReference>
<feature type="domain" description="Large ribosomal subunit protein uL6 alpha-beta" evidence="5">
    <location>
        <begin position="11"/>
        <end position="82"/>
    </location>
</feature>
<evidence type="ECO:0000256" key="4">
    <source>
        <dbReference type="RuleBase" id="RU003869"/>
    </source>
</evidence>
<dbReference type="RefSeq" id="YP_009122158.1">
    <property type="nucleotide sequence ID" value="NC_026523.1"/>
</dbReference>
<dbReference type="NCBIfam" id="TIGR03654">
    <property type="entry name" value="L6_bact"/>
    <property type="match status" value="1"/>
</dbReference>
<evidence type="ECO:0000259" key="5">
    <source>
        <dbReference type="Pfam" id="PF00347"/>
    </source>
</evidence>
<dbReference type="PROSITE" id="PS00525">
    <property type="entry name" value="RIBOSOMAL_L6_1"/>
    <property type="match status" value="1"/>
</dbReference>
<dbReference type="InterPro" id="IPR002358">
    <property type="entry name" value="Ribosomal_uL6_CS"/>
</dbReference>
<evidence type="ECO:0000256" key="2">
    <source>
        <dbReference type="ARBA" id="ARBA00022980"/>
    </source>
</evidence>
<gene>
    <name evidence="6" type="primary">rpl6</name>
</gene>
<dbReference type="FunFam" id="3.90.930.12:FF:000001">
    <property type="entry name" value="50S ribosomal protein L6"/>
    <property type="match status" value="1"/>
</dbReference>
<dbReference type="InterPro" id="IPR019906">
    <property type="entry name" value="Ribosomal_uL6_bac-type"/>
</dbReference>
<comment type="similarity">
    <text evidence="1 4">Belongs to the universal ribosomal protein uL6 family.</text>
</comment>
<reference evidence="6" key="1">
    <citation type="journal article" date="2015" name="J. Phycol.">
        <title>The Choreocolax polysiphoniae plastid forces a reevaluation of the evolutionary pathways to parasitism in red algae.</title>
        <authorList>
            <person name="Salomaki E.D."/>
            <person name="Nickles K.R."/>
            <person name="Lane C.E."/>
        </authorList>
    </citation>
    <scope>NUCLEOTIDE SEQUENCE</scope>
</reference>
<dbReference type="GeneID" id="23629490"/>
<dbReference type="PANTHER" id="PTHR11655">
    <property type="entry name" value="60S/50S RIBOSOMAL PROTEIN L6/L9"/>
    <property type="match status" value="1"/>
</dbReference>
<sequence length="178" mass="19703">MSRIGKKEITIPKNIEISVNNSQIKVKGTRGVMFYNIPSIIEVAIINSKLTLHQKSVSKQAQAIHGLSRSIIYNMITGISEGFTKKLIIQGVGYRAQMNGKTLIISVGYSHPVKIEPTKEININVENNTNIIISGINKETVGQIAATIRSIRPPEPYKGKGIRYEHEVIRRKVGKAGK</sequence>
<dbReference type="InterPro" id="IPR036789">
    <property type="entry name" value="Ribosomal_uL6-like_a/b-dom_sf"/>
</dbReference>
<dbReference type="PIRSF" id="PIRSF002162">
    <property type="entry name" value="Ribosomal_L6"/>
    <property type="match status" value="1"/>
</dbReference>
<evidence type="ECO:0000256" key="1">
    <source>
        <dbReference type="ARBA" id="ARBA00009356"/>
    </source>
</evidence>
<geneLocation type="plastid" evidence="6"/>
<dbReference type="GO" id="GO:0003735">
    <property type="term" value="F:structural constituent of ribosome"/>
    <property type="evidence" value="ECO:0007669"/>
    <property type="project" value="InterPro"/>
</dbReference>
<dbReference type="Pfam" id="PF00347">
    <property type="entry name" value="Ribosomal_L6"/>
    <property type="match status" value="2"/>
</dbReference>
<protein>
    <submittedName>
        <fullName evidence="6">50S ribosomal protein L6</fullName>
    </submittedName>
</protein>
<dbReference type="EMBL" id="KP308097">
    <property type="protein sequence ID" value="AJH65916.1"/>
    <property type="molecule type" value="Genomic_DNA"/>
</dbReference>
<dbReference type="SUPFAM" id="SSF56053">
    <property type="entry name" value="Ribosomal protein L6"/>
    <property type="match status" value="2"/>
</dbReference>
<keyword evidence="2 4" id="KW-0689">Ribosomal protein</keyword>
<dbReference type="GO" id="GO:0019843">
    <property type="term" value="F:rRNA binding"/>
    <property type="evidence" value="ECO:0007669"/>
    <property type="project" value="InterPro"/>
</dbReference>
<dbReference type="GO" id="GO:0022625">
    <property type="term" value="C:cytosolic large ribosomal subunit"/>
    <property type="evidence" value="ECO:0007669"/>
    <property type="project" value="TreeGrafter"/>
</dbReference>
<keyword evidence="3 4" id="KW-0687">Ribonucleoprotein</keyword>
<dbReference type="GO" id="GO:0002181">
    <property type="term" value="P:cytoplasmic translation"/>
    <property type="evidence" value="ECO:0007669"/>
    <property type="project" value="TreeGrafter"/>
</dbReference>
<dbReference type="InterPro" id="IPR020040">
    <property type="entry name" value="Ribosomal_uL6_a/b-dom"/>
</dbReference>